<evidence type="ECO:0000256" key="1">
    <source>
        <dbReference type="SAM" id="Phobius"/>
    </source>
</evidence>
<dbReference type="GO" id="GO:0005829">
    <property type="term" value="C:cytosol"/>
    <property type="evidence" value="ECO:0007669"/>
    <property type="project" value="TreeGrafter"/>
</dbReference>
<dbReference type="InterPro" id="IPR042252">
    <property type="entry name" value="MtfA_N"/>
</dbReference>
<keyword evidence="3" id="KW-1185">Reference proteome</keyword>
<organism evidence="2 3">
    <name type="scientific">Ichthyenterobacterium magnum</name>
    <dbReference type="NCBI Taxonomy" id="1230530"/>
    <lineage>
        <taxon>Bacteria</taxon>
        <taxon>Pseudomonadati</taxon>
        <taxon>Bacteroidota</taxon>
        <taxon>Flavobacteriia</taxon>
        <taxon>Flavobacteriales</taxon>
        <taxon>Flavobacteriaceae</taxon>
        <taxon>Ichthyenterobacterium</taxon>
    </lineage>
</organism>
<feature type="transmembrane region" description="Helical" evidence="1">
    <location>
        <begin position="17"/>
        <end position="39"/>
    </location>
</feature>
<dbReference type="CDD" id="cd20170">
    <property type="entry name" value="Peptidase_M90-like"/>
    <property type="match status" value="1"/>
</dbReference>
<dbReference type="SUPFAM" id="SSF55486">
    <property type="entry name" value="Metalloproteases ('zincins'), catalytic domain"/>
    <property type="match status" value="1"/>
</dbReference>
<proteinExistence type="predicted"/>
<dbReference type="Pfam" id="PF06167">
    <property type="entry name" value="Peptidase_M90"/>
    <property type="match status" value="1"/>
</dbReference>
<dbReference type="EMBL" id="RAQJ01000001">
    <property type="protein sequence ID" value="RKE98353.1"/>
    <property type="molecule type" value="Genomic_DNA"/>
</dbReference>
<dbReference type="Gene3D" id="3.40.390.10">
    <property type="entry name" value="Collagenase (Catalytic Domain)"/>
    <property type="match status" value="1"/>
</dbReference>
<dbReference type="PANTHER" id="PTHR30164:SF2">
    <property type="entry name" value="PROTEIN MTFA"/>
    <property type="match status" value="1"/>
</dbReference>
<dbReference type="RefSeq" id="WP_120199571.1">
    <property type="nucleotide sequence ID" value="NZ_RAQJ01000001.1"/>
</dbReference>
<dbReference type="Proteomes" id="UP000284892">
    <property type="component" value="Unassembled WGS sequence"/>
</dbReference>
<dbReference type="GO" id="GO:0004177">
    <property type="term" value="F:aminopeptidase activity"/>
    <property type="evidence" value="ECO:0007669"/>
    <property type="project" value="TreeGrafter"/>
</dbReference>
<protein>
    <recommendedName>
        <fullName evidence="4">Zinc-dependent peptidase</fullName>
    </recommendedName>
</protein>
<dbReference type="InterPro" id="IPR010384">
    <property type="entry name" value="MtfA_fam"/>
</dbReference>
<dbReference type="AlphaFoldDB" id="A0A420DVV5"/>
<dbReference type="OrthoDB" id="9786424at2"/>
<name>A0A420DVV5_9FLAO</name>
<evidence type="ECO:0000313" key="2">
    <source>
        <dbReference type="EMBL" id="RKE98353.1"/>
    </source>
</evidence>
<dbReference type="GO" id="GO:0008237">
    <property type="term" value="F:metallopeptidase activity"/>
    <property type="evidence" value="ECO:0007669"/>
    <property type="project" value="InterPro"/>
</dbReference>
<keyword evidence="1" id="KW-0812">Transmembrane</keyword>
<evidence type="ECO:0008006" key="4">
    <source>
        <dbReference type="Google" id="ProtNLM"/>
    </source>
</evidence>
<evidence type="ECO:0000313" key="3">
    <source>
        <dbReference type="Proteomes" id="UP000284892"/>
    </source>
</evidence>
<dbReference type="Gene3D" id="1.10.472.150">
    <property type="entry name" value="Glucose-regulated metallo-peptidase M90, N-terminal domain"/>
    <property type="match status" value="1"/>
</dbReference>
<gene>
    <name evidence="2" type="ORF">BXY80_0436</name>
</gene>
<keyword evidence="1" id="KW-0472">Membrane</keyword>
<accession>A0A420DVV5</accession>
<comment type="caution">
    <text evidence="2">The sequence shown here is derived from an EMBL/GenBank/DDBJ whole genome shotgun (WGS) entry which is preliminary data.</text>
</comment>
<reference evidence="2 3" key="1">
    <citation type="submission" date="2018-09" db="EMBL/GenBank/DDBJ databases">
        <title>Genomic Encyclopedia of Archaeal and Bacterial Type Strains, Phase II (KMG-II): from individual species to whole genera.</title>
        <authorList>
            <person name="Goeker M."/>
        </authorList>
    </citation>
    <scope>NUCLEOTIDE SEQUENCE [LARGE SCALE GENOMIC DNA]</scope>
    <source>
        <strain evidence="2 3">DSM 26283</strain>
    </source>
</reference>
<feature type="transmembrane region" description="Helical" evidence="1">
    <location>
        <begin position="115"/>
        <end position="142"/>
    </location>
</feature>
<dbReference type="PANTHER" id="PTHR30164">
    <property type="entry name" value="MTFA PEPTIDASE"/>
    <property type="match status" value="1"/>
</dbReference>
<sequence>MIFALIQQEEFNPTLRIIFLAIFFIGMATVVISRFYMYFEQLYVNRYKKPFFVDYFLIRQKITSEQRSILKRDFSFYNSLAQKDQARFEHRLAAFMKRKTFVGREDLEVTQDMKILISATAVMLTLGFRNYLINIISVIIIYPKEFFSSVNETHHKGEFNPQLSAIVLSWQHFKEGFDVANDNLNLGIHEFAHAIHFNSMKQRDISSILFKDSFMELTDLLSENESLRKKLITSKYFRAYAYTNQFEFLAVIIESFIETPSDFRSQFPDIYKKTKQMLNFNFAGY</sequence>
<dbReference type="InterPro" id="IPR024079">
    <property type="entry name" value="MetalloPept_cat_dom_sf"/>
</dbReference>
<keyword evidence="1" id="KW-1133">Transmembrane helix</keyword>